<dbReference type="AlphaFoldDB" id="A0A0B7B713"/>
<organism evidence="1">
    <name type="scientific">Arion vulgaris</name>
    <dbReference type="NCBI Taxonomy" id="1028688"/>
    <lineage>
        <taxon>Eukaryota</taxon>
        <taxon>Metazoa</taxon>
        <taxon>Spiralia</taxon>
        <taxon>Lophotrochozoa</taxon>
        <taxon>Mollusca</taxon>
        <taxon>Gastropoda</taxon>
        <taxon>Heterobranchia</taxon>
        <taxon>Euthyneura</taxon>
        <taxon>Panpulmonata</taxon>
        <taxon>Eupulmonata</taxon>
        <taxon>Stylommatophora</taxon>
        <taxon>Helicina</taxon>
        <taxon>Arionoidea</taxon>
        <taxon>Arionidae</taxon>
        <taxon>Arion</taxon>
    </lineage>
</organism>
<evidence type="ECO:0000313" key="1">
    <source>
        <dbReference type="EMBL" id="CEK88808.1"/>
    </source>
</evidence>
<reference evidence="1" key="1">
    <citation type="submission" date="2014-12" db="EMBL/GenBank/DDBJ databases">
        <title>Insight into the proteome of Arion vulgaris.</title>
        <authorList>
            <person name="Aradska J."/>
            <person name="Bulat T."/>
            <person name="Smidak R."/>
            <person name="Sarate P."/>
            <person name="Gangsoo J."/>
            <person name="Sialana F."/>
            <person name="Bilban M."/>
            <person name="Lubec G."/>
        </authorList>
    </citation>
    <scope>NUCLEOTIDE SEQUENCE</scope>
    <source>
        <tissue evidence="1">Skin</tissue>
    </source>
</reference>
<accession>A0A0B7B713</accession>
<sequence>MFRCLVSPAQPYGLLTCSPIFTRGCLEGYVAVNALLSFYSFSDLTHFILQFLDLF</sequence>
<proteinExistence type="predicted"/>
<protein>
    <submittedName>
        <fullName evidence="1">Uncharacterized protein</fullName>
    </submittedName>
</protein>
<dbReference type="EMBL" id="HACG01041943">
    <property type="protein sequence ID" value="CEK88808.1"/>
    <property type="molecule type" value="Transcribed_RNA"/>
</dbReference>
<name>A0A0B7B713_9EUPU</name>
<gene>
    <name evidence="1" type="primary">ORF167150</name>
</gene>